<keyword evidence="7 8" id="KW-0472">Membrane</keyword>
<comment type="subcellular location">
    <subcellularLocation>
        <location evidence="1 8">Cell membrane</location>
        <topology evidence="1 8">Multi-pass membrane protein</topology>
    </subcellularLocation>
</comment>
<dbReference type="Pfam" id="PF12698">
    <property type="entry name" value="ABC2_membrane_3"/>
    <property type="match status" value="1"/>
</dbReference>
<evidence type="ECO:0000256" key="1">
    <source>
        <dbReference type="ARBA" id="ARBA00004651"/>
    </source>
</evidence>
<name>A0A8J7HVP1_9NOST</name>
<evidence type="ECO:0000313" key="11">
    <source>
        <dbReference type="Proteomes" id="UP000632766"/>
    </source>
</evidence>
<evidence type="ECO:0000256" key="8">
    <source>
        <dbReference type="RuleBase" id="RU361157"/>
    </source>
</evidence>
<evidence type="ECO:0000259" key="9">
    <source>
        <dbReference type="PROSITE" id="PS51012"/>
    </source>
</evidence>
<dbReference type="RefSeq" id="WP_198128601.1">
    <property type="nucleotide sequence ID" value="NZ_JAECZC010000105.1"/>
</dbReference>
<dbReference type="PANTHER" id="PTHR30294:SF29">
    <property type="entry name" value="MULTIDRUG ABC TRANSPORTER PERMEASE YBHS-RELATED"/>
    <property type="match status" value="1"/>
</dbReference>
<dbReference type="GO" id="GO:0043190">
    <property type="term" value="C:ATP-binding cassette (ABC) transporter complex"/>
    <property type="evidence" value="ECO:0007669"/>
    <property type="project" value="InterPro"/>
</dbReference>
<proteinExistence type="inferred from homology"/>
<dbReference type="PRINTS" id="PR00164">
    <property type="entry name" value="ABC2TRNSPORT"/>
</dbReference>
<keyword evidence="6 8" id="KW-1133">Transmembrane helix</keyword>
<sequence length="374" mass="41513">MNWIKTLLNSRILTLAIKEFQQILRSKETLIMLIIPPTVQMLLYGSALNPDVHYLKLGIVDYANTYETRELVSALTENKVFIAEKYTLNTQELGEQVRRGKITAGLVIPPEFKRNLSEGKPAEVQVLVDAVDANTAGIAQGYMNQIINQFSQRLSPNQAPALISPQTIFLYNPGLVSSWFFVPGVLGLVLTLISSLVSSVTVVREKDIGTLEQLLMTPAEAWEILLAKIVPLFVLLIGDIILALSLARLVFRVPFRGNLVLFLVLSGLYLFVGIGIGIMLATVCRTQQQVVLTSFFINLPMIQLSGAISPIEGMPVVFQYLSLLNPLRHYIAIVRGILLKGVGLEVLWFHAIALLFFAVLLLSISVNNFRRQLS</sequence>
<dbReference type="EMBL" id="JAECZC010000105">
    <property type="protein sequence ID" value="MBH8566863.1"/>
    <property type="molecule type" value="Genomic_DNA"/>
</dbReference>
<keyword evidence="3 8" id="KW-0813">Transport</keyword>
<evidence type="ECO:0000256" key="4">
    <source>
        <dbReference type="ARBA" id="ARBA00022475"/>
    </source>
</evidence>
<protein>
    <recommendedName>
        <fullName evidence="8">Transport permease protein</fullName>
    </recommendedName>
</protein>
<feature type="domain" description="ABC transmembrane type-2" evidence="9">
    <location>
        <begin position="136"/>
        <end position="372"/>
    </location>
</feature>
<dbReference type="Proteomes" id="UP000632766">
    <property type="component" value="Unassembled WGS sequence"/>
</dbReference>
<feature type="transmembrane region" description="Helical" evidence="8">
    <location>
        <begin position="347"/>
        <end position="369"/>
    </location>
</feature>
<comment type="caution">
    <text evidence="10">The sequence shown here is derived from an EMBL/GenBank/DDBJ whole genome shotgun (WGS) entry which is preliminary data.</text>
</comment>
<dbReference type="PANTHER" id="PTHR30294">
    <property type="entry name" value="MEMBRANE COMPONENT OF ABC TRANSPORTER YHHJ-RELATED"/>
    <property type="match status" value="1"/>
</dbReference>
<organism evidence="10 11">
    <name type="scientific">Amazonocrinis nigriterrae CENA67</name>
    <dbReference type="NCBI Taxonomy" id="2794033"/>
    <lineage>
        <taxon>Bacteria</taxon>
        <taxon>Bacillati</taxon>
        <taxon>Cyanobacteriota</taxon>
        <taxon>Cyanophyceae</taxon>
        <taxon>Nostocales</taxon>
        <taxon>Nostocaceae</taxon>
        <taxon>Amazonocrinis</taxon>
        <taxon>Amazonocrinis nigriterrae</taxon>
    </lineage>
</organism>
<evidence type="ECO:0000256" key="5">
    <source>
        <dbReference type="ARBA" id="ARBA00022692"/>
    </source>
</evidence>
<feature type="transmembrane region" description="Helical" evidence="8">
    <location>
        <begin position="224"/>
        <end position="247"/>
    </location>
</feature>
<dbReference type="InterPro" id="IPR013525">
    <property type="entry name" value="ABC2_TM"/>
</dbReference>
<dbReference type="AlphaFoldDB" id="A0A8J7HVP1"/>
<evidence type="ECO:0000313" key="10">
    <source>
        <dbReference type="EMBL" id="MBH8566863.1"/>
    </source>
</evidence>
<evidence type="ECO:0000256" key="7">
    <source>
        <dbReference type="ARBA" id="ARBA00023136"/>
    </source>
</evidence>
<comment type="caution">
    <text evidence="8">Lacks conserved residue(s) required for the propagation of feature annotation.</text>
</comment>
<keyword evidence="5 8" id="KW-0812">Transmembrane</keyword>
<evidence type="ECO:0000256" key="2">
    <source>
        <dbReference type="ARBA" id="ARBA00007783"/>
    </source>
</evidence>
<dbReference type="Gene3D" id="3.40.1710.10">
    <property type="entry name" value="abc type-2 transporter like domain"/>
    <property type="match status" value="1"/>
</dbReference>
<dbReference type="InterPro" id="IPR047817">
    <property type="entry name" value="ABC2_TM_bact-type"/>
</dbReference>
<evidence type="ECO:0000256" key="3">
    <source>
        <dbReference type="ARBA" id="ARBA00022448"/>
    </source>
</evidence>
<comment type="similarity">
    <text evidence="2 8">Belongs to the ABC-2 integral membrane protein family.</text>
</comment>
<accession>A0A8J7HVP1</accession>
<feature type="transmembrane region" description="Helical" evidence="8">
    <location>
        <begin position="179"/>
        <end position="203"/>
    </location>
</feature>
<dbReference type="InterPro" id="IPR000412">
    <property type="entry name" value="ABC_2_transport"/>
</dbReference>
<keyword evidence="4 8" id="KW-1003">Cell membrane</keyword>
<dbReference type="GO" id="GO:0140359">
    <property type="term" value="F:ABC-type transporter activity"/>
    <property type="evidence" value="ECO:0007669"/>
    <property type="project" value="InterPro"/>
</dbReference>
<gene>
    <name evidence="10" type="ORF">I8748_32750</name>
</gene>
<feature type="transmembrane region" description="Helical" evidence="8">
    <location>
        <begin position="290"/>
        <end position="311"/>
    </location>
</feature>
<reference evidence="10 11" key="1">
    <citation type="journal article" date="2021" name="Int. J. Syst. Evol. Microbiol.">
        <title>Amazonocrinis nigriterrae gen. nov., sp. nov., Atlanticothrix silvestris gen. nov., sp. nov. and Dendronalium phyllosphericum gen. nov., sp. nov., nostocacean cyanobacteria from Brazilian environments.</title>
        <authorList>
            <person name="Alvarenga D.O."/>
            <person name="Andreote A.P.D."/>
            <person name="Branco L.H.Z."/>
            <person name="Delbaje E."/>
            <person name="Cruz R.B."/>
            <person name="Varani A.M."/>
            <person name="Fiore M.F."/>
        </authorList>
    </citation>
    <scope>NUCLEOTIDE SEQUENCE [LARGE SCALE GENOMIC DNA]</scope>
    <source>
        <strain evidence="10 11">CENA67</strain>
    </source>
</reference>
<dbReference type="PROSITE" id="PS51012">
    <property type="entry name" value="ABC_TM2"/>
    <property type="match status" value="1"/>
</dbReference>
<keyword evidence="11" id="KW-1185">Reference proteome</keyword>
<evidence type="ECO:0000256" key="6">
    <source>
        <dbReference type="ARBA" id="ARBA00022989"/>
    </source>
</evidence>
<feature type="transmembrane region" description="Helical" evidence="8">
    <location>
        <begin position="259"/>
        <end position="283"/>
    </location>
</feature>
<dbReference type="InterPro" id="IPR051449">
    <property type="entry name" value="ABC-2_transporter_component"/>
</dbReference>